<gene>
    <name evidence="2" type="ORF">GCM10017790_70040</name>
</gene>
<dbReference type="EMBL" id="BNAY01000010">
    <property type="protein sequence ID" value="GHH32633.1"/>
    <property type="molecule type" value="Genomic_DNA"/>
</dbReference>
<evidence type="ECO:0008006" key="4">
    <source>
        <dbReference type="Google" id="ProtNLM"/>
    </source>
</evidence>
<feature type="region of interest" description="Disordered" evidence="1">
    <location>
        <begin position="88"/>
        <end position="139"/>
    </location>
</feature>
<name>A0ABQ3MD79_9PSEU</name>
<sequence length="246" mass="26156">MAVEDLVRAVTGAIAKLPTAQLEQVSQALQEAHGTLARVTEGTFDPDAKQAVAVLGSGVEGAGLVHQAVEGARQALQRYLGKLGSVEAPAAPPSWREPAAVSDEPTKPRALTPAKLAQLRAELPPPVPRPNPESKKTHGRWIDAQGNVQQTVSGDDEQSAIAWQLLQKAGLPPNRKPVVTTHVEAKVATQMIKSEQQHAELVLNNRPCVGPLGCDTLLPVLLPEGYSVTVYGPEGFTETFEGGEQW</sequence>
<keyword evidence="3" id="KW-1185">Reference proteome</keyword>
<organism evidence="2 3">
    <name type="scientific">Amycolatopsis oliviviridis</name>
    <dbReference type="NCBI Taxonomy" id="1471590"/>
    <lineage>
        <taxon>Bacteria</taxon>
        <taxon>Bacillati</taxon>
        <taxon>Actinomycetota</taxon>
        <taxon>Actinomycetes</taxon>
        <taxon>Pseudonocardiales</taxon>
        <taxon>Pseudonocardiaceae</taxon>
        <taxon>Amycolatopsis</taxon>
    </lineage>
</organism>
<dbReference type="Proteomes" id="UP000635387">
    <property type="component" value="Unassembled WGS sequence"/>
</dbReference>
<protein>
    <recommendedName>
        <fullName evidence="4">SCP1.201-like deaminase</fullName>
    </recommendedName>
</protein>
<reference evidence="3" key="1">
    <citation type="journal article" date="2019" name="Int. J. Syst. Evol. Microbiol.">
        <title>The Global Catalogue of Microorganisms (GCM) 10K type strain sequencing project: providing services to taxonomists for standard genome sequencing and annotation.</title>
        <authorList>
            <consortium name="The Broad Institute Genomics Platform"/>
            <consortium name="The Broad Institute Genome Sequencing Center for Infectious Disease"/>
            <person name="Wu L."/>
            <person name="Ma J."/>
        </authorList>
    </citation>
    <scope>NUCLEOTIDE SEQUENCE [LARGE SCALE GENOMIC DNA]</scope>
    <source>
        <strain evidence="3">CGMCC 4.7683</strain>
    </source>
</reference>
<accession>A0ABQ3MD79</accession>
<comment type="caution">
    <text evidence="2">The sequence shown here is derived from an EMBL/GenBank/DDBJ whole genome shotgun (WGS) entry which is preliminary data.</text>
</comment>
<evidence type="ECO:0000313" key="3">
    <source>
        <dbReference type="Proteomes" id="UP000635387"/>
    </source>
</evidence>
<evidence type="ECO:0000256" key="1">
    <source>
        <dbReference type="SAM" id="MobiDB-lite"/>
    </source>
</evidence>
<proteinExistence type="predicted"/>
<dbReference type="RefSeq" id="WP_191258693.1">
    <property type="nucleotide sequence ID" value="NZ_BNAY01000010.1"/>
</dbReference>
<dbReference type="InterPro" id="IPR032724">
    <property type="entry name" value="SCP1.201-like"/>
</dbReference>
<dbReference type="Pfam" id="PF14428">
    <property type="entry name" value="DddA-like"/>
    <property type="match status" value="1"/>
</dbReference>
<evidence type="ECO:0000313" key="2">
    <source>
        <dbReference type="EMBL" id="GHH32633.1"/>
    </source>
</evidence>